<protein>
    <submittedName>
        <fullName evidence="1">Uncharacterized protein</fullName>
    </submittedName>
</protein>
<evidence type="ECO:0000313" key="2">
    <source>
        <dbReference type="Proteomes" id="UP000716291"/>
    </source>
</evidence>
<dbReference type="EMBL" id="JAANQT010004338">
    <property type="protein sequence ID" value="KAG1299498.1"/>
    <property type="molecule type" value="Genomic_DNA"/>
</dbReference>
<organism evidence="1 2">
    <name type="scientific">Rhizopus oryzae</name>
    <name type="common">Mucormycosis agent</name>
    <name type="synonym">Rhizopus arrhizus var. delemar</name>
    <dbReference type="NCBI Taxonomy" id="64495"/>
    <lineage>
        <taxon>Eukaryota</taxon>
        <taxon>Fungi</taxon>
        <taxon>Fungi incertae sedis</taxon>
        <taxon>Mucoromycota</taxon>
        <taxon>Mucoromycotina</taxon>
        <taxon>Mucoromycetes</taxon>
        <taxon>Mucorales</taxon>
        <taxon>Mucorineae</taxon>
        <taxon>Rhizopodaceae</taxon>
        <taxon>Rhizopus</taxon>
    </lineage>
</organism>
<dbReference type="Proteomes" id="UP000716291">
    <property type="component" value="Unassembled WGS sequence"/>
</dbReference>
<comment type="caution">
    <text evidence="1">The sequence shown here is derived from an EMBL/GenBank/DDBJ whole genome shotgun (WGS) entry which is preliminary data.</text>
</comment>
<proteinExistence type="predicted"/>
<dbReference type="AlphaFoldDB" id="A0A9P6WWW6"/>
<evidence type="ECO:0000313" key="1">
    <source>
        <dbReference type="EMBL" id="KAG1299498.1"/>
    </source>
</evidence>
<gene>
    <name evidence="1" type="ORF">G6F64_012839</name>
</gene>
<name>A0A9P6WWW6_RHIOR</name>
<keyword evidence="2" id="KW-1185">Reference proteome</keyword>
<reference evidence="1" key="1">
    <citation type="journal article" date="2020" name="Microb. Genom.">
        <title>Genetic diversity of clinical and environmental Mucorales isolates obtained from an investigation of mucormycosis cases among solid organ transplant recipients.</title>
        <authorList>
            <person name="Nguyen M.H."/>
            <person name="Kaul D."/>
            <person name="Muto C."/>
            <person name="Cheng S.J."/>
            <person name="Richter R.A."/>
            <person name="Bruno V.M."/>
            <person name="Liu G."/>
            <person name="Beyhan S."/>
            <person name="Sundermann A.J."/>
            <person name="Mounaud S."/>
            <person name="Pasculle A.W."/>
            <person name="Nierman W.C."/>
            <person name="Driscoll E."/>
            <person name="Cumbie R."/>
            <person name="Clancy C.J."/>
            <person name="Dupont C.L."/>
        </authorList>
    </citation>
    <scope>NUCLEOTIDE SEQUENCE</scope>
    <source>
        <strain evidence="1">GL11</strain>
    </source>
</reference>
<sequence length="110" mass="12825">MFLTNDQHLYSPQPSVLKTDHRWVLNGIDLSAKFQRYREQVQHLPLTDYKLQDHLNEFLAMSGILLLKESDDYSGSLLGCFHKAELRAMQEDVMSNLGMMPVFNKRLLKN</sequence>
<accession>A0A9P6WWW6</accession>